<keyword evidence="1" id="KW-1133">Transmembrane helix</keyword>
<dbReference type="EMBL" id="NMUH01000159">
    <property type="protein sequence ID" value="MQL73261.1"/>
    <property type="molecule type" value="Genomic_DNA"/>
</dbReference>
<feature type="transmembrane region" description="Helical" evidence="1">
    <location>
        <begin position="24"/>
        <end position="44"/>
    </location>
</feature>
<proteinExistence type="predicted"/>
<feature type="transmembrane region" description="Helical" evidence="1">
    <location>
        <begin position="116"/>
        <end position="137"/>
    </location>
</feature>
<feature type="non-terminal residue" evidence="2">
    <location>
        <position position="1"/>
    </location>
</feature>
<evidence type="ECO:0000313" key="2">
    <source>
        <dbReference type="EMBL" id="MQL73261.1"/>
    </source>
</evidence>
<evidence type="ECO:0000313" key="3">
    <source>
        <dbReference type="Proteomes" id="UP000652761"/>
    </source>
</evidence>
<gene>
    <name evidence="2" type="ORF">Taro_005609</name>
</gene>
<comment type="caution">
    <text evidence="2">The sequence shown here is derived from an EMBL/GenBank/DDBJ whole genome shotgun (WGS) entry which is preliminary data.</text>
</comment>
<reference evidence="2" key="1">
    <citation type="submission" date="2017-07" db="EMBL/GenBank/DDBJ databases">
        <title>Taro Niue Genome Assembly and Annotation.</title>
        <authorList>
            <person name="Atibalentja N."/>
            <person name="Keating K."/>
            <person name="Fields C.J."/>
        </authorList>
    </citation>
    <scope>NUCLEOTIDE SEQUENCE</scope>
    <source>
        <strain evidence="2">Niue_2</strain>
        <tissue evidence="2">Leaf</tissue>
    </source>
</reference>
<dbReference type="Proteomes" id="UP000652761">
    <property type="component" value="Unassembled WGS sequence"/>
</dbReference>
<keyword evidence="1" id="KW-0472">Membrane</keyword>
<sequence>YPRFCVSQARCAQGVSRYGVYHRGVVLVGLHCSLALLCGCGAAVGPSVHDCKIERFGAIVLWVGAVVLWCLTSRAQVLVNLLNSQAVCGVDGSIDCRGLLVGGTGPCRRFRLASTGVVVCMGLAAASFAVNLGLLGLRNCLRF</sequence>
<evidence type="ECO:0000256" key="1">
    <source>
        <dbReference type="SAM" id="Phobius"/>
    </source>
</evidence>
<dbReference type="AlphaFoldDB" id="A0A843TQB9"/>
<accession>A0A843TQB9</accession>
<keyword evidence="3" id="KW-1185">Reference proteome</keyword>
<protein>
    <submittedName>
        <fullName evidence="2">Uncharacterized protein</fullName>
    </submittedName>
</protein>
<keyword evidence="1" id="KW-0812">Transmembrane</keyword>
<organism evidence="2 3">
    <name type="scientific">Colocasia esculenta</name>
    <name type="common">Wild taro</name>
    <name type="synonym">Arum esculentum</name>
    <dbReference type="NCBI Taxonomy" id="4460"/>
    <lineage>
        <taxon>Eukaryota</taxon>
        <taxon>Viridiplantae</taxon>
        <taxon>Streptophyta</taxon>
        <taxon>Embryophyta</taxon>
        <taxon>Tracheophyta</taxon>
        <taxon>Spermatophyta</taxon>
        <taxon>Magnoliopsida</taxon>
        <taxon>Liliopsida</taxon>
        <taxon>Araceae</taxon>
        <taxon>Aroideae</taxon>
        <taxon>Colocasieae</taxon>
        <taxon>Colocasia</taxon>
    </lineage>
</organism>
<feature type="transmembrane region" description="Helical" evidence="1">
    <location>
        <begin position="56"/>
        <end position="75"/>
    </location>
</feature>
<name>A0A843TQB9_COLES</name>